<dbReference type="GO" id="GO:0016763">
    <property type="term" value="F:pentosyltransferase activity"/>
    <property type="evidence" value="ECO:0007669"/>
    <property type="project" value="TreeGrafter"/>
</dbReference>
<keyword evidence="6 8" id="KW-1133">Transmembrane helix</keyword>
<reference evidence="10" key="1">
    <citation type="submission" date="2016-10" db="EMBL/GenBank/DDBJ databases">
        <authorList>
            <person name="Varghese N."/>
            <person name="Submissions S."/>
        </authorList>
    </citation>
    <scope>NUCLEOTIDE SEQUENCE [LARGE SCALE GENOMIC DNA]</scope>
    <source>
        <strain evidence="10">DSM 26348</strain>
    </source>
</reference>
<gene>
    <name evidence="9" type="ORF">SAMN05421753_10779</name>
</gene>
<keyword evidence="4 9" id="KW-0808">Transferase</keyword>
<evidence type="ECO:0000313" key="10">
    <source>
        <dbReference type="Proteomes" id="UP000199518"/>
    </source>
</evidence>
<feature type="transmembrane region" description="Helical" evidence="8">
    <location>
        <begin position="87"/>
        <end position="108"/>
    </location>
</feature>
<accession>A0A1I3GPK7</accession>
<dbReference type="GO" id="GO:0009103">
    <property type="term" value="P:lipopolysaccharide biosynthetic process"/>
    <property type="evidence" value="ECO:0007669"/>
    <property type="project" value="UniProtKB-ARBA"/>
</dbReference>
<organism evidence="9 10">
    <name type="scientific">Planctomicrobium piriforme</name>
    <dbReference type="NCBI Taxonomy" id="1576369"/>
    <lineage>
        <taxon>Bacteria</taxon>
        <taxon>Pseudomonadati</taxon>
        <taxon>Planctomycetota</taxon>
        <taxon>Planctomycetia</taxon>
        <taxon>Planctomycetales</taxon>
        <taxon>Planctomycetaceae</taxon>
        <taxon>Planctomicrobium</taxon>
    </lineage>
</organism>
<dbReference type="EMBL" id="FOQD01000007">
    <property type="protein sequence ID" value="SFI25346.1"/>
    <property type="molecule type" value="Genomic_DNA"/>
</dbReference>
<proteinExistence type="predicted"/>
<dbReference type="PANTHER" id="PTHR33908:SF11">
    <property type="entry name" value="MEMBRANE PROTEIN"/>
    <property type="match status" value="1"/>
</dbReference>
<dbReference type="AlphaFoldDB" id="A0A1I3GPK7"/>
<feature type="transmembrane region" description="Helical" evidence="8">
    <location>
        <begin position="352"/>
        <end position="370"/>
    </location>
</feature>
<evidence type="ECO:0000256" key="1">
    <source>
        <dbReference type="ARBA" id="ARBA00004651"/>
    </source>
</evidence>
<evidence type="ECO:0000256" key="5">
    <source>
        <dbReference type="ARBA" id="ARBA00022692"/>
    </source>
</evidence>
<dbReference type="STRING" id="1576369.SAMN05421753_10779"/>
<evidence type="ECO:0000256" key="8">
    <source>
        <dbReference type="SAM" id="Phobius"/>
    </source>
</evidence>
<comment type="subcellular location">
    <subcellularLocation>
        <location evidence="1">Cell membrane</location>
        <topology evidence="1">Multi-pass membrane protein</topology>
    </subcellularLocation>
</comment>
<keyword evidence="7 8" id="KW-0472">Membrane</keyword>
<keyword evidence="10" id="KW-1185">Reference proteome</keyword>
<feature type="transmembrane region" description="Helical" evidence="8">
    <location>
        <begin position="213"/>
        <end position="229"/>
    </location>
</feature>
<sequence>MKPKFNRQPSERLLLAALLLIGLLLRIAVTAFSYENLLTDPDAYLTLAQGIAAGHGFAVPGSEVPTAFRPPLYPLLISWCAQPSQRFLLAAFQIAISLATLPVVWLCAKQLGLGKFARLAAVACLAIDPLLLRYVPFPMTETTCALLVACLLLCMTSPAKPTARRSFVTGVVFGLCVLSRPTFWAFGAFYAGYAFAVFAASSSRGWEIPWKRLIAGLAGIVLCVSPWAIRNAQVLGKPIVMTTHGGYTLLLGNNEAFYREVVRQPFGTIWDGSKGPGQSAWMDSVEAERHLAGISGEVEADRWMSAKAWDTILLDPVTFQKACLLKFCWFWNIAPHAAAAPSLSAIVRYAVGIYYVGLWLCLLGGMFRLVERWSYGEPGLSQNLSSKAIGPSGGDADISGSHDNFAPHPLPLSPEYRGEGRPHSLSQWRAPVLLVLAMTCAHLLYWSDARMRAPIMPAVALIAVAAFAGPSKSGTATPAEQSIGTY</sequence>
<evidence type="ECO:0000256" key="4">
    <source>
        <dbReference type="ARBA" id="ARBA00022679"/>
    </source>
</evidence>
<evidence type="ECO:0000256" key="2">
    <source>
        <dbReference type="ARBA" id="ARBA00022475"/>
    </source>
</evidence>
<keyword evidence="3 9" id="KW-0328">Glycosyltransferase</keyword>
<protein>
    <submittedName>
        <fullName evidence="9">Dolichyl-phosphate-mannose-protein mannosyltransferase</fullName>
    </submittedName>
</protein>
<dbReference type="GO" id="GO:0005886">
    <property type="term" value="C:plasma membrane"/>
    <property type="evidence" value="ECO:0007669"/>
    <property type="project" value="UniProtKB-SubCell"/>
</dbReference>
<keyword evidence="2" id="KW-1003">Cell membrane</keyword>
<keyword evidence="5 8" id="KW-0812">Transmembrane</keyword>
<dbReference type="Proteomes" id="UP000199518">
    <property type="component" value="Unassembled WGS sequence"/>
</dbReference>
<dbReference type="PANTHER" id="PTHR33908">
    <property type="entry name" value="MANNOSYLTRANSFERASE YKCB-RELATED"/>
    <property type="match status" value="1"/>
</dbReference>
<dbReference type="RefSeq" id="WP_175517355.1">
    <property type="nucleotide sequence ID" value="NZ_FOQD01000007.1"/>
</dbReference>
<evidence type="ECO:0000256" key="3">
    <source>
        <dbReference type="ARBA" id="ARBA00022676"/>
    </source>
</evidence>
<dbReference type="InterPro" id="IPR050297">
    <property type="entry name" value="LipidA_mod_glycosyltrf_83"/>
</dbReference>
<evidence type="ECO:0000313" key="9">
    <source>
        <dbReference type="EMBL" id="SFI25346.1"/>
    </source>
</evidence>
<feature type="transmembrane region" description="Helical" evidence="8">
    <location>
        <begin position="428"/>
        <end position="446"/>
    </location>
</feature>
<feature type="transmembrane region" description="Helical" evidence="8">
    <location>
        <begin position="167"/>
        <end position="193"/>
    </location>
</feature>
<evidence type="ECO:0000256" key="7">
    <source>
        <dbReference type="ARBA" id="ARBA00023136"/>
    </source>
</evidence>
<evidence type="ECO:0000256" key="6">
    <source>
        <dbReference type="ARBA" id="ARBA00022989"/>
    </source>
</evidence>
<name>A0A1I3GPK7_9PLAN</name>